<dbReference type="Pfam" id="PF05958">
    <property type="entry name" value="tRNA_U5-meth_tr"/>
    <property type="match status" value="1"/>
</dbReference>
<keyword evidence="3 4" id="KW-0949">S-adenosyl-L-methionine</keyword>
<feature type="binding site" evidence="4">
    <location>
        <position position="43"/>
    </location>
    <ligand>
        <name>S-adenosyl-L-methionine</name>
        <dbReference type="ChEBI" id="CHEBI:59789"/>
    </ligand>
</feature>
<evidence type="ECO:0000256" key="2">
    <source>
        <dbReference type="ARBA" id="ARBA00022679"/>
    </source>
</evidence>
<name>A0A1H6L4K4_9GAMM</name>
<dbReference type="Proteomes" id="UP000198988">
    <property type="component" value="Unassembled WGS sequence"/>
</dbReference>
<reference evidence="7 8" key="2">
    <citation type="submission" date="2016-06" db="EMBL/GenBank/DDBJ databases">
        <authorList>
            <person name="Petersen J."/>
            <person name="Sayavedra L."/>
        </authorList>
    </citation>
    <scope>NUCLEOTIDE SEQUENCE [LARGE SCALE GENOMIC DNA]</scope>
    <source>
        <strain evidence="8">BazSymA</strain>
        <strain evidence="7">BazSymB</strain>
    </source>
</reference>
<keyword evidence="2 4" id="KW-0808">Transferase</keyword>
<evidence type="ECO:0000313" key="6">
    <source>
        <dbReference type="EMBL" id="SEH96237.1"/>
    </source>
</evidence>
<dbReference type="CDD" id="cd02440">
    <property type="entry name" value="AdoMet_MTases"/>
    <property type="match status" value="1"/>
</dbReference>
<dbReference type="Proteomes" id="UP000198559">
    <property type="component" value="Unassembled WGS sequence"/>
</dbReference>
<gene>
    <name evidence="6" type="ORF">BAZSYMA_ACONTIG02045_2</name>
    <name evidence="5" type="ORF">BAZSYMB_SCAFFOLD00064_6</name>
</gene>
<comment type="caution">
    <text evidence="4">Lacks conserved residue(s) required for the propagation of feature annotation.</text>
</comment>
<evidence type="ECO:0000256" key="3">
    <source>
        <dbReference type="ARBA" id="ARBA00022691"/>
    </source>
</evidence>
<accession>A0A1H6L4K4</accession>
<dbReference type="RefSeq" id="WP_241502582.1">
    <property type="nucleotide sequence ID" value="NZ_CDSC02000370.1"/>
</dbReference>
<dbReference type="PANTHER" id="PTHR11061">
    <property type="entry name" value="RNA M5U METHYLTRANSFERASE"/>
    <property type="match status" value="1"/>
</dbReference>
<dbReference type="Gene3D" id="3.40.50.150">
    <property type="entry name" value="Vaccinia Virus protein VP39"/>
    <property type="match status" value="1"/>
</dbReference>
<dbReference type="GO" id="GO:0070041">
    <property type="term" value="F:rRNA (uridine-C5-)-methyltransferase activity"/>
    <property type="evidence" value="ECO:0007669"/>
    <property type="project" value="TreeGrafter"/>
</dbReference>
<feature type="binding site" evidence="4">
    <location>
        <position position="113"/>
    </location>
    <ligand>
        <name>S-adenosyl-L-methionine</name>
        <dbReference type="ChEBI" id="CHEBI:59789"/>
    </ligand>
</feature>
<reference evidence="5" key="1">
    <citation type="submission" date="2016-06" db="EMBL/GenBank/DDBJ databases">
        <authorList>
            <person name="Olsen C.W."/>
            <person name="Carey S."/>
            <person name="Hinshaw L."/>
            <person name="Karasin A.I."/>
        </authorList>
    </citation>
    <scope>NUCLEOTIDE SEQUENCE [LARGE SCALE GENOMIC DNA]</scope>
    <source>
        <strain evidence="6">BazSymA</strain>
        <strain evidence="5">BazSymB</strain>
    </source>
</reference>
<organism evidence="5 7">
    <name type="scientific">Bathymodiolus azoricus thioautotrophic gill symbiont</name>
    <dbReference type="NCBI Taxonomy" id="235205"/>
    <lineage>
        <taxon>Bacteria</taxon>
        <taxon>Pseudomonadati</taxon>
        <taxon>Pseudomonadota</taxon>
        <taxon>Gammaproteobacteria</taxon>
        <taxon>sulfur-oxidizing symbionts</taxon>
    </lineage>
</organism>
<dbReference type="SUPFAM" id="SSF53335">
    <property type="entry name" value="S-adenosyl-L-methionine-dependent methyltransferases"/>
    <property type="match status" value="1"/>
</dbReference>
<evidence type="ECO:0000256" key="1">
    <source>
        <dbReference type="ARBA" id="ARBA00022603"/>
    </source>
</evidence>
<dbReference type="EMBL" id="CDSC02000370">
    <property type="protein sequence ID" value="SEH96237.1"/>
    <property type="molecule type" value="Genomic_DNA"/>
</dbReference>
<keyword evidence="1 4" id="KW-0489">Methyltransferase</keyword>
<dbReference type="InterPro" id="IPR010280">
    <property type="entry name" value="U5_MeTrfase_fam"/>
</dbReference>
<dbReference type="GO" id="GO:0070475">
    <property type="term" value="P:rRNA base methylation"/>
    <property type="evidence" value="ECO:0007669"/>
    <property type="project" value="TreeGrafter"/>
</dbReference>
<protein>
    <submittedName>
        <fullName evidence="5">23S rRNA 5-methyluridine methyltransferase</fullName>
    </submittedName>
</protein>
<proteinExistence type="inferred from homology"/>
<comment type="similarity">
    <text evidence="4">Belongs to the class I-like SAM-binding methyltransferase superfamily. RNA M5U methyltransferase family.</text>
</comment>
<dbReference type="EMBL" id="CVUD02000153">
    <property type="protein sequence ID" value="SEH80228.1"/>
    <property type="molecule type" value="Genomic_DNA"/>
</dbReference>
<dbReference type="PANTHER" id="PTHR11061:SF49">
    <property type="entry name" value="23S RRNA (URACIL(1939)-C(5))-METHYLTRANSFERASE RLMD"/>
    <property type="match status" value="1"/>
</dbReference>
<feature type="active site" description="Nucleophile" evidence="4">
    <location>
        <position position="139"/>
    </location>
</feature>
<dbReference type="InterPro" id="IPR029063">
    <property type="entry name" value="SAM-dependent_MTases_sf"/>
</dbReference>
<sequence length="182" mass="20360">MDRCKVLHASIGEHFRALRQCVEWLSIKSQVALNQSNKAIDLFYGLGNFTLPMAKYAKYVIGVKGDSGLIERSNDNTQKNAINNVDFYRADLFKEVAGFEWFRGKHYNKALIDPDRSGAIEIVELLPKLGVERLVYVSCNSAALARNTAKLITPGYQLETAGVMDMSPQTAHVESIELFVKC</sequence>
<evidence type="ECO:0000256" key="4">
    <source>
        <dbReference type="PROSITE-ProRule" id="PRU01024"/>
    </source>
</evidence>
<evidence type="ECO:0000313" key="5">
    <source>
        <dbReference type="EMBL" id="SEH80228.1"/>
    </source>
</evidence>
<dbReference type="AlphaFoldDB" id="A0A1H6L4K4"/>
<evidence type="ECO:0000313" key="7">
    <source>
        <dbReference type="Proteomes" id="UP000198559"/>
    </source>
</evidence>
<dbReference type="STRING" id="235205.BAZSYMB_SCAFFOLD00064_6"/>
<evidence type="ECO:0000313" key="8">
    <source>
        <dbReference type="Proteomes" id="UP000198988"/>
    </source>
</evidence>
<dbReference type="PROSITE" id="PS51687">
    <property type="entry name" value="SAM_MT_RNA_M5U"/>
    <property type="match status" value="1"/>
</dbReference>